<evidence type="ECO:0000313" key="2">
    <source>
        <dbReference type="Proteomes" id="UP000823928"/>
    </source>
</evidence>
<protein>
    <submittedName>
        <fullName evidence="1">Uncharacterized protein</fullName>
    </submittedName>
</protein>
<sequence length="51" mass="5909">MKIRKSTPKVSREAAIKITMNTNGVSREITEKYTDSELREVLRLLKLKANF</sequence>
<dbReference type="EMBL" id="DVIU01000037">
    <property type="protein sequence ID" value="HIS35358.1"/>
    <property type="molecule type" value="Genomic_DNA"/>
</dbReference>
<gene>
    <name evidence="1" type="ORF">IAC10_01820</name>
</gene>
<organism evidence="1 2">
    <name type="scientific">Candidatus Scatousia excrementigallinarum</name>
    <dbReference type="NCBI Taxonomy" id="2840935"/>
    <lineage>
        <taxon>Bacteria</taxon>
        <taxon>Candidatus Scatousia</taxon>
    </lineage>
</organism>
<proteinExistence type="predicted"/>
<dbReference type="Proteomes" id="UP000823928">
    <property type="component" value="Unassembled WGS sequence"/>
</dbReference>
<comment type="caution">
    <text evidence="1">The sequence shown here is derived from an EMBL/GenBank/DDBJ whole genome shotgun (WGS) entry which is preliminary data.</text>
</comment>
<dbReference type="AlphaFoldDB" id="A0A9D1JLZ7"/>
<accession>A0A9D1JLZ7</accession>
<name>A0A9D1JLZ7_9BACT</name>
<evidence type="ECO:0000313" key="1">
    <source>
        <dbReference type="EMBL" id="HIS35358.1"/>
    </source>
</evidence>
<reference evidence="1" key="1">
    <citation type="submission" date="2020-10" db="EMBL/GenBank/DDBJ databases">
        <authorList>
            <person name="Gilroy R."/>
        </authorList>
    </citation>
    <scope>NUCLEOTIDE SEQUENCE</scope>
    <source>
        <strain evidence="1">6276</strain>
    </source>
</reference>
<reference evidence="1" key="2">
    <citation type="journal article" date="2021" name="PeerJ">
        <title>Extensive microbial diversity within the chicken gut microbiome revealed by metagenomics and culture.</title>
        <authorList>
            <person name="Gilroy R."/>
            <person name="Ravi A."/>
            <person name="Getino M."/>
            <person name="Pursley I."/>
            <person name="Horton D.L."/>
            <person name="Alikhan N.F."/>
            <person name="Baker D."/>
            <person name="Gharbi K."/>
            <person name="Hall N."/>
            <person name="Watson M."/>
            <person name="Adriaenssens E.M."/>
            <person name="Foster-Nyarko E."/>
            <person name="Jarju S."/>
            <person name="Secka A."/>
            <person name="Antonio M."/>
            <person name="Oren A."/>
            <person name="Chaudhuri R.R."/>
            <person name="La Ragione R."/>
            <person name="Hildebrand F."/>
            <person name="Pallen M.J."/>
        </authorList>
    </citation>
    <scope>NUCLEOTIDE SEQUENCE</scope>
    <source>
        <strain evidence="1">6276</strain>
    </source>
</reference>